<reference evidence="1" key="1">
    <citation type="journal article" date="2014" name="Front. Microbiol.">
        <title>High frequency of phylogenetically diverse reductive dehalogenase-homologous genes in deep subseafloor sedimentary metagenomes.</title>
        <authorList>
            <person name="Kawai M."/>
            <person name="Futagami T."/>
            <person name="Toyoda A."/>
            <person name="Takaki Y."/>
            <person name="Nishi S."/>
            <person name="Hori S."/>
            <person name="Arai W."/>
            <person name="Tsubouchi T."/>
            <person name="Morono Y."/>
            <person name="Uchiyama I."/>
            <person name="Ito T."/>
            <person name="Fujiyama A."/>
            <person name="Inagaki F."/>
            <person name="Takami H."/>
        </authorList>
    </citation>
    <scope>NUCLEOTIDE SEQUENCE</scope>
    <source>
        <strain evidence="1">Expedition CK06-06</strain>
    </source>
</reference>
<sequence length="58" mass="6655">TCEVMSRCDVDSTQEERDELTDEFLTTIMSEAHWISEELEARIDRTEYAGLLDLSVTA</sequence>
<feature type="non-terminal residue" evidence="1">
    <location>
        <position position="1"/>
    </location>
</feature>
<organism evidence="1">
    <name type="scientific">marine sediment metagenome</name>
    <dbReference type="NCBI Taxonomy" id="412755"/>
    <lineage>
        <taxon>unclassified sequences</taxon>
        <taxon>metagenomes</taxon>
        <taxon>ecological metagenomes</taxon>
    </lineage>
</organism>
<gene>
    <name evidence="1" type="ORF">S01H1_76136</name>
</gene>
<proteinExistence type="predicted"/>
<comment type="caution">
    <text evidence="1">The sequence shown here is derived from an EMBL/GenBank/DDBJ whole genome shotgun (WGS) entry which is preliminary data.</text>
</comment>
<dbReference type="EMBL" id="BARS01051077">
    <property type="protein sequence ID" value="GAG53132.1"/>
    <property type="molecule type" value="Genomic_DNA"/>
</dbReference>
<evidence type="ECO:0000313" key="1">
    <source>
        <dbReference type="EMBL" id="GAG53132.1"/>
    </source>
</evidence>
<protein>
    <submittedName>
        <fullName evidence="1">Uncharacterized protein</fullName>
    </submittedName>
</protein>
<accession>X0Z3X0</accession>
<name>X0Z3X0_9ZZZZ</name>
<dbReference type="AlphaFoldDB" id="X0Z3X0"/>